<dbReference type="AlphaFoldDB" id="A0A2Z7B281"/>
<sequence length="152" mass="16430">MAAPHRAHKRTRYMRAGRAWMALRWALPRAIIAHCCAPPLRTIEASSPAVGSAASRLCIGWPLDVARDGRRWAALSEMARRWAADARCWSATLAVAGHARCALAARRRAPPCENFSLAAAAGRPPLRRVSSDVVTASLNSSRVWFGPVPGSP</sequence>
<reference evidence="1 2" key="1">
    <citation type="journal article" date="2015" name="Proc. Natl. Acad. Sci. U.S.A.">
        <title>The resurrection genome of Boea hygrometrica: A blueprint for survival of dehydration.</title>
        <authorList>
            <person name="Xiao L."/>
            <person name="Yang G."/>
            <person name="Zhang L."/>
            <person name="Yang X."/>
            <person name="Zhao S."/>
            <person name="Ji Z."/>
            <person name="Zhou Q."/>
            <person name="Hu M."/>
            <person name="Wang Y."/>
            <person name="Chen M."/>
            <person name="Xu Y."/>
            <person name="Jin H."/>
            <person name="Xiao X."/>
            <person name="Hu G."/>
            <person name="Bao F."/>
            <person name="Hu Y."/>
            <person name="Wan P."/>
            <person name="Li L."/>
            <person name="Deng X."/>
            <person name="Kuang T."/>
            <person name="Xiang C."/>
            <person name="Zhu J.K."/>
            <person name="Oliver M.J."/>
            <person name="He Y."/>
        </authorList>
    </citation>
    <scope>NUCLEOTIDE SEQUENCE [LARGE SCALE GENOMIC DNA]</scope>
    <source>
        <strain evidence="2">cv. XS01</strain>
    </source>
</reference>
<evidence type="ECO:0000313" key="2">
    <source>
        <dbReference type="Proteomes" id="UP000250235"/>
    </source>
</evidence>
<evidence type="ECO:0000313" key="1">
    <source>
        <dbReference type="EMBL" id="KZV27884.1"/>
    </source>
</evidence>
<dbReference type="Proteomes" id="UP000250235">
    <property type="component" value="Unassembled WGS sequence"/>
</dbReference>
<gene>
    <name evidence="1" type="ORF">F511_26220</name>
</gene>
<dbReference type="EMBL" id="KV010248">
    <property type="protein sequence ID" value="KZV27884.1"/>
    <property type="molecule type" value="Genomic_DNA"/>
</dbReference>
<name>A0A2Z7B281_9LAMI</name>
<protein>
    <submittedName>
        <fullName evidence="1">Uncharacterized protein</fullName>
    </submittedName>
</protein>
<organism evidence="1 2">
    <name type="scientific">Dorcoceras hygrometricum</name>
    <dbReference type="NCBI Taxonomy" id="472368"/>
    <lineage>
        <taxon>Eukaryota</taxon>
        <taxon>Viridiplantae</taxon>
        <taxon>Streptophyta</taxon>
        <taxon>Embryophyta</taxon>
        <taxon>Tracheophyta</taxon>
        <taxon>Spermatophyta</taxon>
        <taxon>Magnoliopsida</taxon>
        <taxon>eudicotyledons</taxon>
        <taxon>Gunneridae</taxon>
        <taxon>Pentapetalae</taxon>
        <taxon>asterids</taxon>
        <taxon>lamiids</taxon>
        <taxon>Lamiales</taxon>
        <taxon>Gesneriaceae</taxon>
        <taxon>Didymocarpoideae</taxon>
        <taxon>Trichosporeae</taxon>
        <taxon>Loxocarpinae</taxon>
        <taxon>Dorcoceras</taxon>
    </lineage>
</organism>
<accession>A0A2Z7B281</accession>
<proteinExistence type="predicted"/>
<keyword evidence="2" id="KW-1185">Reference proteome</keyword>